<accession>A0A226D3J6</accession>
<gene>
    <name evidence="1" type="ORF">Fcan01_25901</name>
</gene>
<dbReference type="OrthoDB" id="3140657at2759"/>
<dbReference type="AlphaFoldDB" id="A0A226D3J6"/>
<evidence type="ECO:0008006" key="3">
    <source>
        <dbReference type="Google" id="ProtNLM"/>
    </source>
</evidence>
<evidence type="ECO:0000313" key="2">
    <source>
        <dbReference type="Proteomes" id="UP000198287"/>
    </source>
</evidence>
<protein>
    <recommendedName>
        <fullName evidence="3">F-box domain-containing protein</fullName>
    </recommendedName>
</protein>
<dbReference type="Proteomes" id="UP000198287">
    <property type="component" value="Unassembled WGS sequence"/>
</dbReference>
<comment type="caution">
    <text evidence="1">The sequence shown here is derived from an EMBL/GenBank/DDBJ whole genome shotgun (WGS) entry which is preliminary data.</text>
</comment>
<dbReference type="EMBL" id="LNIX01000039">
    <property type="protein sequence ID" value="OXA39398.1"/>
    <property type="molecule type" value="Genomic_DNA"/>
</dbReference>
<sequence>MEKNEDLCEIPVWTKALMNPLILNRIFSHLNFADLKNSVRIVCTVWADLSASHLGRLCCLRVSHNHLKDMTSFNPKLIRNISLHLKTDSKLTGSSAGVLNYRYTDAVTVVPEIPKLLTHLIIHFDTRSLPKLGEMWGTFIFRDRLGMLGLTFTSHDNPLQTVISGGASTILQGLLNSAPNLEEVNMTIDFYPDFTSCKNLRILTFNCIGLHKITLSDPSAISRMMDTCSNSVVRGRRRRSYAAAPAIVRRRTPVAFYASPQAKNLIFYTLSFATPRRAADAAEKSPKTGAAAAENLSASPSAMTLKTDGGIMFDFLDVASLPKLSHFSIQGIMCDNAMWRMYQNCHRPHYGISKLEIKCFHCAAEDVQGSAKIATLFPCVTEFGNAMLSGNFGTFEGNF</sequence>
<name>A0A226D3J6_FOLCA</name>
<organism evidence="1 2">
    <name type="scientific">Folsomia candida</name>
    <name type="common">Springtail</name>
    <dbReference type="NCBI Taxonomy" id="158441"/>
    <lineage>
        <taxon>Eukaryota</taxon>
        <taxon>Metazoa</taxon>
        <taxon>Ecdysozoa</taxon>
        <taxon>Arthropoda</taxon>
        <taxon>Hexapoda</taxon>
        <taxon>Collembola</taxon>
        <taxon>Entomobryomorpha</taxon>
        <taxon>Isotomoidea</taxon>
        <taxon>Isotomidae</taxon>
        <taxon>Proisotominae</taxon>
        <taxon>Folsomia</taxon>
    </lineage>
</organism>
<proteinExistence type="predicted"/>
<evidence type="ECO:0000313" key="1">
    <source>
        <dbReference type="EMBL" id="OXA39398.1"/>
    </source>
</evidence>
<reference evidence="1 2" key="1">
    <citation type="submission" date="2015-12" db="EMBL/GenBank/DDBJ databases">
        <title>The genome of Folsomia candida.</title>
        <authorList>
            <person name="Faddeeva A."/>
            <person name="Derks M.F."/>
            <person name="Anvar Y."/>
            <person name="Smit S."/>
            <person name="Van Straalen N."/>
            <person name="Roelofs D."/>
        </authorList>
    </citation>
    <scope>NUCLEOTIDE SEQUENCE [LARGE SCALE GENOMIC DNA]</scope>
    <source>
        <strain evidence="1 2">VU population</strain>
        <tissue evidence="1">Whole body</tissue>
    </source>
</reference>
<keyword evidence="2" id="KW-1185">Reference proteome</keyword>